<reference evidence="1 2" key="1">
    <citation type="journal article" date="2012" name="PLoS Pathog.">
        <title>Diverse lifestyles and strategies of plant pathogenesis encoded in the genomes of eighteen Dothideomycetes fungi.</title>
        <authorList>
            <person name="Ohm R.A."/>
            <person name="Feau N."/>
            <person name="Henrissat B."/>
            <person name="Schoch C.L."/>
            <person name="Horwitz B.A."/>
            <person name="Barry K.W."/>
            <person name="Condon B.J."/>
            <person name="Copeland A.C."/>
            <person name="Dhillon B."/>
            <person name="Glaser F."/>
            <person name="Hesse C.N."/>
            <person name="Kosti I."/>
            <person name="LaButti K."/>
            <person name="Lindquist E.A."/>
            <person name="Lucas S."/>
            <person name="Salamov A.A."/>
            <person name="Bradshaw R.E."/>
            <person name="Ciuffetti L."/>
            <person name="Hamelin R.C."/>
            <person name="Kema G.H.J."/>
            <person name="Lawrence C."/>
            <person name="Scott J.A."/>
            <person name="Spatafora J.W."/>
            <person name="Turgeon B.G."/>
            <person name="de Wit P.J.G.M."/>
            <person name="Zhong S."/>
            <person name="Goodwin S.B."/>
            <person name="Grigoriev I.V."/>
        </authorList>
    </citation>
    <scope>NUCLEOTIDE SEQUENCE [LARGE SCALE GENOMIC DNA]</scope>
    <source>
        <strain evidence="2">C5 / ATCC 48332 / race O</strain>
    </source>
</reference>
<dbReference type="Pfam" id="PF26639">
    <property type="entry name" value="Het-6_barrel"/>
    <property type="match status" value="1"/>
</dbReference>
<organism evidence="1 2">
    <name type="scientific">Cochliobolus heterostrophus (strain C5 / ATCC 48332 / race O)</name>
    <name type="common">Southern corn leaf blight fungus</name>
    <name type="synonym">Bipolaris maydis</name>
    <dbReference type="NCBI Taxonomy" id="701091"/>
    <lineage>
        <taxon>Eukaryota</taxon>
        <taxon>Fungi</taxon>
        <taxon>Dikarya</taxon>
        <taxon>Ascomycota</taxon>
        <taxon>Pezizomycotina</taxon>
        <taxon>Dothideomycetes</taxon>
        <taxon>Pleosporomycetidae</taxon>
        <taxon>Pleosporales</taxon>
        <taxon>Pleosporineae</taxon>
        <taxon>Pleosporaceae</taxon>
        <taxon>Bipolaris</taxon>
    </lineage>
</organism>
<evidence type="ECO:0000313" key="1">
    <source>
        <dbReference type="EMBL" id="EMD92199.1"/>
    </source>
</evidence>
<sequence>MEFPLRMHQMLGEILGISDCKVPLITKKGHLGISCMTVEKGDLVVLVSGAQTPFIIRRTGTRYMVVGEAYIDGMMDGEAAEGGEWPLYFRVRHKTSINLVFPINAHFPLTHLYTEKKIPVPAHPATEWDYAPQDFEDVVIKWGPYTTDDLVKASPHYTKITVDVDPYAKLQFPERWESTERVIHAVHPIPRADLEDLGPNCMRQLGERLKSGRGARDAEFEAAVQRTLKRIDDALEFYFCVERPGARVVSEQ</sequence>
<proteinExistence type="predicted"/>
<gene>
    <name evidence="1" type="ORF">COCHEDRAFT_1173842</name>
</gene>
<dbReference type="OrthoDB" id="3682439at2759"/>
<evidence type="ECO:0000313" key="2">
    <source>
        <dbReference type="Proteomes" id="UP000016936"/>
    </source>
</evidence>
<dbReference type="HOGENOM" id="CLU_1031200_0_0_1"/>
<keyword evidence="2" id="KW-1185">Reference proteome</keyword>
<dbReference type="Proteomes" id="UP000016936">
    <property type="component" value="Unassembled WGS sequence"/>
</dbReference>
<accession>M2U0X0</accession>
<reference evidence="2" key="2">
    <citation type="journal article" date="2013" name="PLoS Genet.">
        <title>Comparative genome structure, secondary metabolite, and effector coding capacity across Cochliobolus pathogens.</title>
        <authorList>
            <person name="Condon B.J."/>
            <person name="Leng Y."/>
            <person name="Wu D."/>
            <person name="Bushley K.E."/>
            <person name="Ohm R.A."/>
            <person name="Otillar R."/>
            <person name="Martin J."/>
            <person name="Schackwitz W."/>
            <person name="Grimwood J."/>
            <person name="MohdZainudin N."/>
            <person name="Xue C."/>
            <person name="Wang R."/>
            <person name="Manning V.A."/>
            <person name="Dhillon B."/>
            <person name="Tu Z.J."/>
            <person name="Steffenson B.J."/>
            <person name="Salamov A."/>
            <person name="Sun H."/>
            <person name="Lowry S."/>
            <person name="LaButti K."/>
            <person name="Han J."/>
            <person name="Copeland A."/>
            <person name="Lindquist E."/>
            <person name="Barry K."/>
            <person name="Schmutz J."/>
            <person name="Baker S.E."/>
            <person name="Ciuffetti L.M."/>
            <person name="Grigoriev I.V."/>
            <person name="Zhong S."/>
            <person name="Turgeon B.G."/>
        </authorList>
    </citation>
    <scope>NUCLEOTIDE SEQUENCE [LARGE SCALE GENOMIC DNA]</scope>
    <source>
        <strain evidence="2">C5 / ATCC 48332 / race O</strain>
    </source>
</reference>
<name>M2U0X0_COCH5</name>
<protein>
    <submittedName>
        <fullName evidence="1">Uncharacterized protein</fullName>
    </submittedName>
</protein>
<dbReference type="AlphaFoldDB" id="M2U0X0"/>
<dbReference type="EMBL" id="KB445575">
    <property type="protein sequence ID" value="EMD92199.1"/>
    <property type="molecule type" value="Genomic_DNA"/>
</dbReference>